<feature type="transmembrane region" description="Helical" evidence="1">
    <location>
        <begin position="246"/>
        <end position="269"/>
    </location>
</feature>
<sequence length="866" mass="101375">MRQRFKRYPNISLLLASILCACIAHSVVLYRMFDRGTLFTGKGDGIAQMLPFQMYLYNKFSHLHFFYDMDFGIGGDFLKSLSYYYSTSPITYLNFICIYIGDIFLSYDVTDPVFWAKNQIFISIIKLSLIFFVTYKFLRYMNINRYAAFTGSFIYGWSTVYYFFTFTWSFFSDVMLWLPMTIFGLERLFRERKPLLFIIAVALTLHANFYFSYYEFIFVSVYFLYRSIFSKDDDLLNLKEKLITGSISGILALMISSVGFFTGATSYLMNDRTLPPIKLNPIIDMVGFYNLFYDGYYVVISAVAVIALATFVLYKHYDYRLYAILSIIFMIGSLSPYFDSFFNGFSIDQRRWVYLLVFTTSILAAIYLDKLSELKMKSFLISLIPALFIYPVSVIGHEKFLIWLIYIPIICVLIGYYIYNKKRYLYILIHAVIFIMTNFFVYEYMTEQIDTLHPEKERNIEYITSKTYQSPIQNRIIDEIKAVLKPGDRIDWQTSITHNTPMLLQFNGIKLYSSIFNKDIYQFYDKDLNITMDTDSNSIYYRLGERANLNSLFNVNQIIRINELMTIPYGYERGNLYAENDLSQKYYVYNNTHRLPFVRVTDKVYNANELKQPIDREHAMLNGVVLEGKGDSKIKPQKNLMQDAEPQLRNATLQGNKLIVNQENGGITYKLGSKKINKYKDLYVTLSIESKTATDYHYVWINEIYQSRKPLNDDYRRFNPVITLKVKATDVIDLKLKTGTYHYKLLGIYGEDYQQLKEASKNTNTHLFKKNKDKMEITLAKHKAGYVVIPVPFLEGMSAKVDGKKAQISEGNYLMTAVKVDADAKHITIKYTPPYFHLMQVISVIGMLLTFLYIRYLKNRARDISL</sequence>
<proteinExistence type="predicted"/>
<feature type="transmembrane region" description="Helical" evidence="1">
    <location>
        <begin position="321"/>
        <end position="338"/>
    </location>
</feature>
<feature type="transmembrane region" description="Helical" evidence="1">
    <location>
        <begin position="379"/>
        <end position="395"/>
    </location>
</feature>
<dbReference type="PANTHER" id="PTHR38454">
    <property type="entry name" value="INTEGRAL MEMBRANE PROTEIN-RELATED"/>
    <property type="match status" value="1"/>
</dbReference>
<keyword evidence="1" id="KW-0812">Transmembrane</keyword>
<feature type="transmembrane region" description="Helical" evidence="1">
    <location>
        <begin position="835"/>
        <end position="854"/>
    </location>
</feature>
<feature type="transmembrane region" description="Helical" evidence="1">
    <location>
        <begin position="350"/>
        <end position="367"/>
    </location>
</feature>
<keyword evidence="1" id="KW-1133">Transmembrane helix</keyword>
<dbReference type="PROSITE" id="PS51257">
    <property type="entry name" value="PROKAR_LIPOPROTEIN"/>
    <property type="match status" value="1"/>
</dbReference>
<dbReference type="EMBL" id="CP079955">
    <property type="protein sequence ID" value="QYA33698.1"/>
    <property type="molecule type" value="Genomic_DNA"/>
</dbReference>
<name>A0AAT9P6F5_9STAP</name>
<feature type="transmembrane region" description="Helical" evidence="1">
    <location>
        <begin position="424"/>
        <end position="442"/>
    </location>
</feature>
<feature type="transmembrane region" description="Helical" evidence="1">
    <location>
        <begin position="90"/>
        <end position="107"/>
    </location>
</feature>
<dbReference type="InterPro" id="IPR018580">
    <property type="entry name" value="Uncharacterised_YfhO"/>
</dbReference>
<dbReference type="PANTHER" id="PTHR38454:SF1">
    <property type="entry name" value="INTEGRAL MEMBRANE PROTEIN"/>
    <property type="match status" value="1"/>
</dbReference>
<gene>
    <name evidence="2" type="ORF">KYI10_04490</name>
</gene>
<organism evidence="2">
    <name type="scientific">Macrococcus psychrotolerans</name>
    <dbReference type="NCBI Taxonomy" id="3039389"/>
    <lineage>
        <taxon>Bacteria</taxon>
        <taxon>Bacillati</taxon>
        <taxon>Bacillota</taxon>
        <taxon>Bacilli</taxon>
        <taxon>Bacillales</taxon>
        <taxon>Staphylococcaceae</taxon>
        <taxon>Macrococcus</taxon>
    </lineage>
</organism>
<feature type="transmembrane region" description="Helical" evidence="1">
    <location>
        <begin position="195"/>
        <end position="225"/>
    </location>
</feature>
<accession>A0AAT9P6F5</accession>
<evidence type="ECO:0000313" key="2">
    <source>
        <dbReference type="EMBL" id="QYA33698.1"/>
    </source>
</evidence>
<protein>
    <submittedName>
        <fullName evidence="2">YfhO family protein</fullName>
    </submittedName>
</protein>
<dbReference type="AlphaFoldDB" id="A0AAT9P6F5"/>
<keyword evidence="1" id="KW-0472">Membrane</keyword>
<evidence type="ECO:0000256" key="1">
    <source>
        <dbReference type="SAM" id="Phobius"/>
    </source>
</evidence>
<feature type="transmembrane region" description="Helical" evidence="1">
    <location>
        <begin position="119"/>
        <end position="138"/>
    </location>
</feature>
<feature type="transmembrane region" description="Helical" evidence="1">
    <location>
        <begin position="295"/>
        <end position="314"/>
    </location>
</feature>
<dbReference type="Pfam" id="PF09586">
    <property type="entry name" value="YfhO"/>
    <property type="match status" value="1"/>
</dbReference>
<feature type="transmembrane region" description="Helical" evidence="1">
    <location>
        <begin position="401"/>
        <end position="419"/>
    </location>
</feature>
<reference evidence="2" key="1">
    <citation type="submission" date="2021-07" db="EMBL/GenBank/DDBJ databases">
        <title>Prevalence and characterization of methicillin-resistant Macrococcus spp. in food producing animals and meat in Switzerland in 2019.</title>
        <authorList>
            <person name="Keller J.E."/>
            <person name="Schwendener S."/>
            <person name="Neuenschwander J."/>
            <person name="Overesch G."/>
            <person name="Perreten V."/>
        </authorList>
    </citation>
    <scope>NUCLEOTIDE SEQUENCE</scope>
    <source>
        <strain evidence="2">19Msa1099</strain>
    </source>
</reference>